<dbReference type="AlphaFoldDB" id="A0AAN7H8G1"/>
<evidence type="ECO:0000313" key="2">
    <source>
        <dbReference type="EMBL" id="KAK4235097.1"/>
    </source>
</evidence>
<name>A0AAN7H8G1_9PEZI</name>
<proteinExistence type="predicted"/>
<dbReference type="EMBL" id="MU860298">
    <property type="protein sequence ID" value="KAK4235097.1"/>
    <property type="molecule type" value="Genomic_DNA"/>
</dbReference>
<gene>
    <name evidence="2" type="ORF">C8A03DRAFT_37083</name>
</gene>
<sequence length="114" mass="12099">MGCCGLFKKHKKSKLDGQGFAVRPVQQTVQGGNVSYHPSSQQYHYGGGAGGAGGLHQQDPNHAARQAANRALAQNAAMGINVATHGKYSKYVGKGANLAADQFTKYQEKQGPHY</sequence>
<evidence type="ECO:0000256" key="1">
    <source>
        <dbReference type="SAM" id="MobiDB-lite"/>
    </source>
</evidence>
<accession>A0AAN7H8G1</accession>
<reference evidence="2" key="1">
    <citation type="journal article" date="2023" name="Mol. Phylogenet. Evol.">
        <title>Genome-scale phylogeny and comparative genomics of the fungal order Sordariales.</title>
        <authorList>
            <person name="Hensen N."/>
            <person name="Bonometti L."/>
            <person name="Westerberg I."/>
            <person name="Brannstrom I.O."/>
            <person name="Guillou S."/>
            <person name="Cros-Aarteil S."/>
            <person name="Calhoun S."/>
            <person name="Haridas S."/>
            <person name="Kuo A."/>
            <person name="Mondo S."/>
            <person name="Pangilinan J."/>
            <person name="Riley R."/>
            <person name="LaButti K."/>
            <person name="Andreopoulos B."/>
            <person name="Lipzen A."/>
            <person name="Chen C."/>
            <person name="Yan M."/>
            <person name="Daum C."/>
            <person name="Ng V."/>
            <person name="Clum A."/>
            <person name="Steindorff A."/>
            <person name="Ohm R.A."/>
            <person name="Martin F."/>
            <person name="Silar P."/>
            <person name="Natvig D.O."/>
            <person name="Lalanne C."/>
            <person name="Gautier V."/>
            <person name="Ament-Velasquez S.L."/>
            <person name="Kruys A."/>
            <person name="Hutchinson M.I."/>
            <person name="Powell A.J."/>
            <person name="Barry K."/>
            <person name="Miller A.N."/>
            <person name="Grigoriev I.V."/>
            <person name="Debuchy R."/>
            <person name="Gladieux P."/>
            <person name="Hiltunen Thoren M."/>
            <person name="Johannesson H."/>
        </authorList>
    </citation>
    <scope>NUCLEOTIDE SEQUENCE</scope>
    <source>
        <strain evidence="2">CBS 532.94</strain>
    </source>
</reference>
<dbReference type="Proteomes" id="UP001303760">
    <property type="component" value="Unassembled WGS sequence"/>
</dbReference>
<keyword evidence="3" id="KW-1185">Reference proteome</keyword>
<evidence type="ECO:0000313" key="3">
    <source>
        <dbReference type="Proteomes" id="UP001303760"/>
    </source>
</evidence>
<organism evidence="2 3">
    <name type="scientific">Achaetomium macrosporum</name>
    <dbReference type="NCBI Taxonomy" id="79813"/>
    <lineage>
        <taxon>Eukaryota</taxon>
        <taxon>Fungi</taxon>
        <taxon>Dikarya</taxon>
        <taxon>Ascomycota</taxon>
        <taxon>Pezizomycotina</taxon>
        <taxon>Sordariomycetes</taxon>
        <taxon>Sordariomycetidae</taxon>
        <taxon>Sordariales</taxon>
        <taxon>Chaetomiaceae</taxon>
        <taxon>Achaetomium</taxon>
    </lineage>
</organism>
<comment type="caution">
    <text evidence="2">The sequence shown here is derived from an EMBL/GenBank/DDBJ whole genome shotgun (WGS) entry which is preliminary data.</text>
</comment>
<protein>
    <submittedName>
        <fullName evidence="2">Uncharacterized protein</fullName>
    </submittedName>
</protein>
<reference evidence="2" key="2">
    <citation type="submission" date="2023-05" db="EMBL/GenBank/DDBJ databases">
        <authorList>
            <consortium name="Lawrence Berkeley National Laboratory"/>
            <person name="Steindorff A."/>
            <person name="Hensen N."/>
            <person name="Bonometti L."/>
            <person name="Westerberg I."/>
            <person name="Brannstrom I.O."/>
            <person name="Guillou S."/>
            <person name="Cros-Aarteil S."/>
            <person name="Calhoun S."/>
            <person name="Haridas S."/>
            <person name="Kuo A."/>
            <person name="Mondo S."/>
            <person name="Pangilinan J."/>
            <person name="Riley R."/>
            <person name="Labutti K."/>
            <person name="Andreopoulos B."/>
            <person name="Lipzen A."/>
            <person name="Chen C."/>
            <person name="Yanf M."/>
            <person name="Daum C."/>
            <person name="Ng V."/>
            <person name="Clum A."/>
            <person name="Ohm R."/>
            <person name="Martin F."/>
            <person name="Silar P."/>
            <person name="Natvig D."/>
            <person name="Lalanne C."/>
            <person name="Gautier V."/>
            <person name="Ament-Velasquez S.L."/>
            <person name="Kruys A."/>
            <person name="Hutchinson M.I."/>
            <person name="Powell A.J."/>
            <person name="Barry K."/>
            <person name="Miller A.N."/>
            <person name="Grigoriev I.V."/>
            <person name="Debuchy R."/>
            <person name="Gladieux P."/>
            <person name="Thoren M.H."/>
            <person name="Johannesson H."/>
        </authorList>
    </citation>
    <scope>NUCLEOTIDE SEQUENCE</scope>
    <source>
        <strain evidence="2">CBS 532.94</strain>
    </source>
</reference>
<feature type="compositionally biased region" description="Gly residues" evidence="1">
    <location>
        <begin position="45"/>
        <end position="54"/>
    </location>
</feature>
<feature type="region of interest" description="Disordered" evidence="1">
    <location>
        <begin position="39"/>
        <end position="67"/>
    </location>
</feature>